<protein>
    <recommendedName>
        <fullName evidence="4">Porin</fullName>
    </recommendedName>
</protein>
<reference evidence="2 3" key="1">
    <citation type="submission" date="2014-07" db="EMBL/GenBank/DDBJ databases">
        <title>Comparative genomic insights into amoeba endosymbionts belonging to the families of Holosporaceae and Candidatus Midichloriaceae within Rickettsiales.</title>
        <authorList>
            <person name="Wang Z."/>
            <person name="Wu M."/>
        </authorList>
    </citation>
    <scope>NUCLEOTIDE SEQUENCE [LARGE SCALE GENOMIC DNA]</scope>
    <source>
        <strain evidence="2">PRA3</strain>
    </source>
</reference>
<keyword evidence="1" id="KW-0732">Signal</keyword>
<accession>A0A077AXC3</accession>
<dbReference type="Proteomes" id="UP000028926">
    <property type="component" value="Chromosome"/>
</dbReference>
<dbReference type="HOGENOM" id="CLU_631192_0_0_5"/>
<name>A0A077AXC3_9PROT</name>
<organism evidence="2 3">
    <name type="scientific">Candidatus Odyssella acanthamoebae</name>
    <dbReference type="NCBI Taxonomy" id="91604"/>
    <lineage>
        <taxon>Bacteria</taxon>
        <taxon>Pseudomonadati</taxon>
        <taxon>Pseudomonadota</taxon>
        <taxon>Alphaproteobacteria</taxon>
        <taxon>Holosporales</taxon>
        <taxon>Candidatus Paracaedibacteraceae</taxon>
        <taxon>Candidatus Odyssella</taxon>
    </lineage>
</organism>
<dbReference type="SUPFAM" id="SSF56935">
    <property type="entry name" value="Porins"/>
    <property type="match status" value="1"/>
</dbReference>
<sequence>MTYTFSSLLSCVGLISYAAASTNESALLTRISNLEKNLQEVKSQLQHPSEKPAEHKTTDFKYRFGGTVKVDAFYDINAKGAAFGLDAAALPLKGIDAAAKNRRHFNAGISASRVFAEASKSFNTIDTQAYVELDFAKDALSENATTTSVVPRIRHAYVKAAGFLLGQTWYTFQDMSAFTNTLDNLYGGSRQTMIRYTFDFNKYLTLAMAAERPNTEYIQNNNTLNDNSDYGKSQVPDFATQLKFKHTNGHIALSGVVRRLQVRVRQSVTGLTSDFTKSRTGWGIGFTGRQNIYKNSGFIWQINGGRGTGRYIDDLNNQAAYLQYGIGIESQFSAIKVMNYIAGAEIWWTPKLSTNMGASLTRISKPKTSLSVAGFNTTQQRYHLNTIYNILPNSQVGLEVMYYHRRAGLQTKRNGEDTRILSSFIYKFDSAAKN</sequence>
<evidence type="ECO:0000256" key="1">
    <source>
        <dbReference type="SAM" id="SignalP"/>
    </source>
</evidence>
<dbReference type="RefSeq" id="WP_038466578.1">
    <property type="nucleotide sequence ID" value="NZ_CP008941.1"/>
</dbReference>
<gene>
    <name evidence="2" type="ORF">ID47_11655</name>
</gene>
<feature type="chain" id="PRO_5001717082" description="Porin" evidence="1">
    <location>
        <begin position="21"/>
        <end position="434"/>
    </location>
</feature>
<dbReference type="AlphaFoldDB" id="A0A077AXC3"/>
<dbReference type="Pfam" id="PF19577">
    <property type="entry name" value="DcaP"/>
    <property type="match status" value="1"/>
</dbReference>
<dbReference type="eggNOG" id="COG2911">
    <property type="taxonomic scope" value="Bacteria"/>
</dbReference>
<evidence type="ECO:0008006" key="4">
    <source>
        <dbReference type="Google" id="ProtNLM"/>
    </source>
</evidence>
<evidence type="ECO:0000313" key="2">
    <source>
        <dbReference type="EMBL" id="AIK97246.1"/>
    </source>
</evidence>
<feature type="signal peptide" evidence="1">
    <location>
        <begin position="1"/>
        <end position="20"/>
    </location>
</feature>
<dbReference type="EMBL" id="CP008941">
    <property type="protein sequence ID" value="AIK97246.1"/>
    <property type="molecule type" value="Genomic_DNA"/>
</dbReference>
<dbReference type="OrthoDB" id="9763822at2"/>
<evidence type="ECO:0000313" key="3">
    <source>
        <dbReference type="Proteomes" id="UP000028926"/>
    </source>
</evidence>
<dbReference type="InterPro" id="IPR045748">
    <property type="entry name" value="DcaP"/>
</dbReference>
<dbReference type="KEGG" id="paca:ID47_11655"/>
<keyword evidence="3" id="KW-1185">Reference proteome</keyword>
<dbReference type="STRING" id="91604.ID47_11655"/>
<proteinExistence type="predicted"/>